<reference evidence="2 3" key="1">
    <citation type="submission" date="2016-10" db="EMBL/GenBank/DDBJ databases">
        <authorList>
            <person name="de Groot N.N."/>
        </authorList>
    </citation>
    <scope>NUCLEOTIDE SEQUENCE [LARGE SCALE GENOMIC DNA]</scope>
    <source>
        <strain evidence="2 3">DSM 9990</strain>
    </source>
</reference>
<keyword evidence="1" id="KW-0472">Membrane</keyword>
<dbReference type="Gene3D" id="2.160.20.80">
    <property type="entry name" value="E3 ubiquitin-protein ligase SopA"/>
    <property type="match status" value="2"/>
</dbReference>
<feature type="transmembrane region" description="Helical" evidence="1">
    <location>
        <begin position="93"/>
        <end position="116"/>
    </location>
</feature>
<dbReference type="AlphaFoldDB" id="A0A1I4TXB0"/>
<dbReference type="PANTHER" id="PTHR14136">
    <property type="entry name" value="BTB_POZ DOMAIN-CONTAINING PROTEIN KCTD9"/>
    <property type="match status" value="1"/>
</dbReference>
<feature type="transmembrane region" description="Helical" evidence="1">
    <location>
        <begin position="54"/>
        <end position="73"/>
    </location>
</feature>
<dbReference type="InterPro" id="IPR051082">
    <property type="entry name" value="Pentapeptide-BTB/POZ_domain"/>
</dbReference>
<name>A0A1I4TXB0_9BACT</name>
<keyword evidence="3" id="KW-1185">Reference proteome</keyword>
<evidence type="ECO:0000313" key="2">
    <source>
        <dbReference type="EMBL" id="SFM81183.1"/>
    </source>
</evidence>
<protein>
    <submittedName>
        <fullName evidence="2">Uncharacterized protein YjbI, contains pentapeptide repeats</fullName>
    </submittedName>
</protein>
<dbReference type="Pfam" id="PF00805">
    <property type="entry name" value="Pentapeptide"/>
    <property type="match status" value="3"/>
</dbReference>
<evidence type="ECO:0000313" key="3">
    <source>
        <dbReference type="Proteomes" id="UP000199611"/>
    </source>
</evidence>
<organism evidence="2 3">
    <name type="scientific">Thermodesulforhabdus norvegica</name>
    <dbReference type="NCBI Taxonomy" id="39841"/>
    <lineage>
        <taxon>Bacteria</taxon>
        <taxon>Pseudomonadati</taxon>
        <taxon>Thermodesulfobacteriota</taxon>
        <taxon>Syntrophobacteria</taxon>
        <taxon>Syntrophobacterales</taxon>
        <taxon>Thermodesulforhabdaceae</taxon>
        <taxon>Thermodesulforhabdus</taxon>
    </lineage>
</organism>
<dbReference type="RefSeq" id="WP_093394782.1">
    <property type="nucleotide sequence ID" value="NZ_FOUU01000004.1"/>
</dbReference>
<keyword evidence="1" id="KW-1133">Transmembrane helix</keyword>
<proteinExistence type="predicted"/>
<feature type="transmembrane region" description="Helical" evidence="1">
    <location>
        <begin position="6"/>
        <end position="22"/>
    </location>
</feature>
<dbReference type="SUPFAM" id="SSF141571">
    <property type="entry name" value="Pentapeptide repeat-like"/>
    <property type="match status" value="2"/>
</dbReference>
<keyword evidence="1" id="KW-0812">Transmembrane</keyword>
<dbReference type="EMBL" id="FOUU01000004">
    <property type="protein sequence ID" value="SFM81183.1"/>
    <property type="molecule type" value="Genomic_DNA"/>
</dbReference>
<dbReference type="STRING" id="39841.SAMN05660836_01566"/>
<dbReference type="Proteomes" id="UP000199611">
    <property type="component" value="Unassembled WGS sequence"/>
</dbReference>
<sequence>MLIFFVVLVTYFVILSQLHNLFKTHGGWFILLKHAGWYILGICLGLVFCDLLHWVTIGSLIIAVNLIFMIYALPKSISQIKPQISESKARKIIFLVAISAVTGIIVARGLILLKYYHLIKAASTSSGDIKVVAIEDLLEFSASHKSLLNRSCSFAAYTAQSISLNAGGNSIESTLITPHIVRLTARYCRNGFQLDFREINLNGANFVKSDLPNLRFIDSNMDMVDFWQANLTGSEFVRCSLNKSKLRNALCDRAKFIALQARNADCRGGRFINSYIGWGNWEGSNFCWANLNHAIIRGAALKKVIIRNAKMEGVDARWAVFDNSDLKGAILVNGDFRNARFRGADLRGANLSGAKLDKADFRGADLRNVKGLDASSINKIIINDQTLLSVSK</sequence>
<dbReference type="PANTHER" id="PTHR14136:SF17">
    <property type="entry name" value="BTB_POZ DOMAIN-CONTAINING PROTEIN KCTD9"/>
    <property type="match status" value="1"/>
</dbReference>
<dbReference type="OrthoDB" id="5491725at2"/>
<gene>
    <name evidence="2" type="ORF">SAMN05660836_01566</name>
</gene>
<evidence type="ECO:0000256" key="1">
    <source>
        <dbReference type="SAM" id="Phobius"/>
    </source>
</evidence>
<dbReference type="InterPro" id="IPR001646">
    <property type="entry name" value="5peptide_repeat"/>
</dbReference>
<accession>A0A1I4TXB0</accession>
<feature type="transmembrane region" description="Helical" evidence="1">
    <location>
        <begin position="29"/>
        <end position="48"/>
    </location>
</feature>